<evidence type="ECO:0000313" key="1">
    <source>
        <dbReference type="EMBL" id="VAW49544.1"/>
    </source>
</evidence>
<protein>
    <recommendedName>
        <fullName evidence="2">Transcriptional regulator, LysR family</fullName>
    </recommendedName>
</protein>
<dbReference type="EMBL" id="UOFC01000289">
    <property type="protein sequence ID" value="VAW49544.1"/>
    <property type="molecule type" value="Genomic_DNA"/>
</dbReference>
<proteinExistence type="predicted"/>
<dbReference type="AlphaFoldDB" id="A0A3B0X132"/>
<sequence>MGLKTPRRESIFIPAVLTLSDFKIRTDSLLLQINLANTGIVVTHKEIAKKIFNLQEIMEWVTIPSLQFWIVCHADTQYNNRVIALKKFVSNWFEDDAYHGLP</sequence>
<evidence type="ECO:0008006" key="2">
    <source>
        <dbReference type="Google" id="ProtNLM"/>
    </source>
</evidence>
<reference evidence="1" key="1">
    <citation type="submission" date="2018-06" db="EMBL/GenBank/DDBJ databases">
        <authorList>
            <person name="Zhirakovskaya E."/>
        </authorList>
    </citation>
    <scope>NUCLEOTIDE SEQUENCE</scope>
</reference>
<gene>
    <name evidence="1" type="ORF">MNBD_GAMMA03-919</name>
</gene>
<accession>A0A3B0X132</accession>
<name>A0A3B0X132_9ZZZZ</name>
<organism evidence="1">
    <name type="scientific">hydrothermal vent metagenome</name>
    <dbReference type="NCBI Taxonomy" id="652676"/>
    <lineage>
        <taxon>unclassified sequences</taxon>
        <taxon>metagenomes</taxon>
        <taxon>ecological metagenomes</taxon>
    </lineage>
</organism>